<gene>
    <name evidence="20" type="ORF">BAA01_06515</name>
</gene>
<organism evidence="20 21">
    <name type="scientific">Bacillus thermozeamaize</name>
    <dbReference type="NCBI Taxonomy" id="230954"/>
    <lineage>
        <taxon>Bacteria</taxon>
        <taxon>Bacillati</taxon>
        <taxon>Bacillota</taxon>
        <taxon>Bacilli</taxon>
        <taxon>Bacillales</taxon>
        <taxon>Bacillaceae</taxon>
        <taxon>Bacillus</taxon>
    </lineage>
</organism>
<proteinExistence type="inferred from homology"/>
<dbReference type="PIRSF" id="PIRSF006135">
    <property type="entry name" value="CobU"/>
    <property type="match status" value="1"/>
</dbReference>
<protein>
    <recommendedName>
        <fullName evidence="16">Adenosylcobinamide kinase</fullName>
        <ecNumber evidence="8">2.7.1.156</ecNumber>
        <ecNumber evidence="9">2.7.7.62</ecNumber>
    </recommendedName>
    <alternativeName>
        <fullName evidence="17">Adenosylcobinamide-phosphate guanylyltransferase</fullName>
    </alternativeName>
</protein>
<dbReference type="GO" id="GO:0005525">
    <property type="term" value="F:GTP binding"/>
    <property type="evidence" value="ECO:0007669"/>
    <property type="project" value="UniProtKB-KW"/>
</dbReference>
<keyword evidence="11 20" id="KW-0808">Transferase</keyword>
<dbReference type="InterPro" id="IPR003203">
    <property type="entry name" value="CobU/CobP"/>
</dbReference>
<evidence type="ECO:0000256" key="8">
    <source>
        <dbReference type="ARBA" id="ARBA00012016"/>
    </source>
</evidence>
<evidence type="ECO:0000256" key="12">
    <source>
        <dbReference type="ARBA" id="ARBA00022741"/>
    </source>
</evidence>
<evidence type="ECO:0000256" key="15">
    <source>
        <dbReference type="ARBA" id="ARBA00023134"/>
    </source>
</evidence>
<feature type="binding site" evidence="19">
    <location>
        <position position="95"/>
    </location>
    <ligand>
        <name>GTP</name>
        <dbReference type="ChEBI" id="CHEBI:37565"/>
    </ligand>
</feature>
<feature type="binding site" evidence="19">
    <location>
        <begin position="7"/>
        <end position="14"/>
    </location>
    <ligand>
        <name>GTP</name>
        <dbReference type="ChEBI" id="CHEBI:37565"/>
    </ligand>
</feature>
<dbReference type="UniPathway" id="UPA00148">
    <property type="reaction ID" value="UER00236"/>
</dbReference>
<comment type="pathway">
    <text evidence="5">Cofactor biosynthesis; adenosylcobalamin biosynthesis; adenosylcobalamin from cob(II)yrinate a,c-diamide: step 6/7.</text>
</comment>
<evidence type="ECO:0000256" key="2">
    <source>
        <dbReference type="ARBA" id="ARBA00000711"/>
    </source>
</evidence>
<evidence type="ECO:0000256" key="9">
    <source>
        <dbReference type="ARBA" id="ARBA00012523"/>
    </source>
</evidence>
<feature type="binding site" evidence="19">
    <location>
        <begin position="59"/>
        <end position="62"/>
    </location>
    <ligand>
        <name>GTP</name>
        <dbReference type="ChEBI" id="CHEBI:37565"/>
    </ligand>
</feature>
<keyword evidence="10" id="KW-0169">Cobalamin biosynthesis</keyword>
<dbReference type="GO" id="GO:0008820">
    <property type="term" value="F:cobinamide phosphate guanylyltransferase activity"/>
    <property type="evidence" value="ECO:0007669"/>
    <property type="project" value="UniProtKB-EC"/>
</dbReference>
<dbReference type="GO" id="GO:0009236">
    <property type="term" value="P:cobalamin biosynthetic process"/>
    <property type="evidence" value="ECO:0007669"/>
    <property type="project" value="UniProtKB-UniPathway"/>
</dbReference>
<dbReference type="EC" id="2.7.7.62" evidence="9"/>
<evidence type="ECO:0000256" key="16">
    <source>
        <dbReference type="ARBA" id="ARBA00029570"/>
    </source>
</evidence>
<evidence type="ECO:0000256" key="3">
    <source>
        <dbReference type="ARBA" id="ARBA00001522"/>
    </source>
</evidence>
<comment type="catalytic activity">
    <reaction evidence="2">
        <text>adenosylcob(III)inamide phosphate + GTP + H(+) = adenosylcob(III)inamide-GDP + diphosphate</text>
        <dbReference type="Rhea" id="RHEA:22712"/>
        <dbReference type="ChEBI" id="CHEBI:15378"/>
        <dbReference type="ChEBI" id="CHEBI:33019"/>
        <dbReference type="ChEBI" id="CHEBI:37565"/>
        <dbReference type="ChEBI" id="CHEBI:58502"/>
        <dbReference type="ChEBI" id="CHEBI:60487"/>
        <dbReference type="EC" id="2.7.7.62"/>
    </reaction>
</comment>
<feature type="binding site" evidence="19">
    <location>
        <begin position="42"/>
        <end position="44"/>
    </location>
    <ligand>
        <name>GTP</name>
        <dbReference type="ChEBI" id="CHEBI:37565"/>
    </ligand>
</feature>
<dbReference type="GO" id="GO:0043752">
    <property type="term" value="F:adenosylcobinamide kinase activity"/>
    <property type="evidence" value="ECO:0007669"/>
    <property type="project" value="UniProtKB-EC"/>
</dbReference>
<dbReference type="SUPFAM" id="SSF52540">
    <property type="entry name" value="P-loop containing nucleoside triphosphate hydrolases"/>
    <property type="match status" value="1"/>
</dbReference>
<name>A0A1Y3PHZ7_9BACI</name>
<accession>A0A1Y3PHZ7</accession>
<comment type="catalytic activity">
    <reaction evidence="1">
        <text>adenosylcob(III)inamide + ATP = adenosylcob(III)inamide phosphate + ADP + H(+)</text>
        <dbReference type="Rhea" id="RHEA:15769"/>
        <dbReference type="ChEBI" id="CHEBI:2480"/>
        <dbReference type="ChEBI" id="CHEBI:15378"/>
        <dbReference type="ChEBI" id="CHEBI:30616"/>
        <dbReference type="ChEBI" id="CHEBI:58502"/>
        <dbReference type="ChEBI" id="CHEBI:456216"/>
        <dbReference type="EC" id="2.7.1.156"/>
    </reaction>
</comment>
<evidence type="ECO:0000256" key="4">
    <source>
        <dbReference type="ARBA" id="ARBA00003889"/>
    </source>
</evidence>
<evidence type="ECO:0000256" key="13">
    <source>
        <dbReference type="ARBA" id="ARBA00022777"/>
    </source>
</evidence>
<dbReference type="AlphaFoldDB" id="A0A1Y3PHZ7"/>
<dbReference type="Proteomes" id="UP000196475">
    <property type="component" value="Unassembled WGS sequence"/>
</dbReference>
<evidence type="ECO:0000256" key="17">
    <source>
        <dbReference type="ARBA" id="ARBA00030571"/>
    </source>
</evidence>
<dbReference type="EMBL" id="LZRT01000097">
    <property type="protein sequence ID" value="OUM85777.1"/>
    <property type="molecule type" value="Genomic_DNA"/>
</dbReference>
<keyword evidence="14" id="KW-0067">ATP-binding</keyword>
<sequence>MFCLITGGARSGKSRYAERLMVELVRGKREKGDGGGEVVYVATAQALDEEMADRIRRHRQRRPPDWETVESPMALFSTLRELAARKVPPAGVLVDCATLYWSNRLLAVAAPEESGSAQQLDSLARMELASLEADLEEEMRSFGEQLSRIPYHLIIVTNEVGWGVVPETPLGRAYRDLAGRCNQLLASLADQVILMVSGIPVCIKPETGYSAHK</sequence>
<evidence type="ECO:0000256" key="5">
    <source>
        <dbReference type="ARBA" id="ARBA00004692"/>
    </source>
</evidence>
<dbReference type="PANTHER" id="PTHR34848:SF1">
    <property type="entry name" value="BIFUNCTIONAL ADENOSYLCOBALAMIN BIOSYNTHESIS PROTEIN COBU"/>
    <property type="match status" value="1"/>
</dbReference>
<keyword evidence="13 20" id="KW-0418">Kinase</keyword>
<feature type="active site" description="GMP-histidine intermediate" evidence="18">
    <location>
        <position position="58"/>
    </location>
</feature>
<dbReference type="CDD" id="cd00544">
    <property type="entry name" value="CobU"/>
    <property type="match status" value="1"/>
</dbReference>
<evidence type="ECO:0000256" key="19">
    <source>
        <dbReference type="PIRSR" id="PIRSR006135-2"/>
    </source>
</evidence>
<evidence type="ECO:0000313" key="20">
    <source>
        <dbReference type="EMBL" id="OUM85777.1"/>
    </source>
</evidence>
<keyword evidence="20" id="KW-0548">Nucleotidyltransferase</keyword>
<dbReference type="GO" id="GO:0005524">
    <property type="term" value="F:ATP binding"/>
    <property type="evidence" value="ECO:0007669"/>
    <property type="project" value="UniProtKB-KW"/>
</dbReference>
<evidence type="ECO:0000256" key="1">
    <source>
        <dbReference type="ARBA" id="ARBA00000312"/>
    </source>
</evidence>
<comment type="pathway">
    <text evidence="6">Cofactor biosynthesis; adenosylcobalamin biosynthesis; adenosylcobalamin from cob(II)yrinate a,c-diamide: step 5/7.</text>
</comment>
<evidence type="ECO:0000256" key="10">
    <source>
        <dbReference type="ARBA" id="ARBA00022573"/>
    </source>
</evidence>
<dbReference type="Pfam" id="PF02283">
    <property type="entry name" value="CobU"/>
    <property type="match status" value="1"/>
</dbReference>
<evidence type="ECO:0000256" key="7">
    <source>
        <dbReference type="ARBA" id="ARBA00007490"/>
    </source>
</evidence>
<comment type="caution">
    <text evidence="20">The sequence shown here is derived from an EMBL/GenBank/DDBJ whole genome shotgun (WGS) entry which is preliminary data.</text>
</comment>
<evidence type="ECO:0000313" key="21">
    <source>
        <dbReference type="Proteomes" id="UP000196475"/>
    </source>
</evidence>
<evidence type="ECO:0000256" key="18">
    <source>
        <dbReference type="PIRSR" id="PIRSR006135-1"/>
    </source>
</evidence>
<dbReference type="PANTHER" id="PTHR34848">
    <property type="match status" value="1"/>
</dbReference>
<dbReference type="NCBIfam" id="NF004469">
    <property type="entry name" value="PRK05800.1"/>
    <property type="match status" value="1"/>
</dbReference>
<evidence type="ECO:0000256" key="11">
    <source>
        <dbReference type="ARBA" id="ARBA00022679"/>
    </source>
</evidence>
<dbReference type="EC" id="2.7.1.156" evidence="8"/>
<evidence type="ECO:0000256" key="6">
    <source>
        <dbReference type="ARBA" id="ARBA00005159"/>
    </source>
</evidence>
<dbReference type="InterPro" id="IPR027417">
    <property type="entry name" value="P-loop_NTPase"/>
</dbReference>
<dbReference type="Gene3D" id="3.40.50.300">
    <property type="entry name" value="P-loop containing nucleotide triphosphate hydrolases"/>
    <property type="match status" value="1"/>
</dbReference>
<reference evidence="21" key="1">
    <citation type="submission" date="2016-06" db="EMBL/GenBank/DDBJ databases">
        <authorList>
            <person name="Nascimento L."/>
            <person name="Pereira R.V."/>
            <person name="Martins L.F."/>
            <person name="Quaggio R.B."/>
            <person name="Silva A.M."/>
            <person name="Setubal J.C."/>
        </authorList>
    </citation>
    <scope>NUCLEOTIDE SEQUENCE [LARGE SCALE GENOMIC DNA]</scope>
</reference>
<comment type="similarity">
    <text evidence="7">Belongs to the CobU/CobP family.</text>
</comment>
<keyword evidence="15 19" id="KW-0342">GTP-binding</keyword>
<comment type="catalytic activity">
    <reaction evidence="3">
        <text>adenosylcob(III)inamide + GTP = adenosylcob(III)inamide phosphate + GDP + H(+)</text>
        <dbReference type="Rhea" id="RHEA:15765"/>
        <dbReference type="ChEBI" id="CHEBI:2480"/>
        <dbReference type="ChEBI" id="CHEBI:15378"/>
        <dbReference type="ChEBI" id="CHEBI:37565"/>
        <dbReference type="ChEBI" id="CHEBI:58189"/>
        <dbReference type="ChEBI" id="CHEBI:58502"/>
        <dbReference type="EC" id="2.7.1.156"/>
    </reaction>
</comment>
<keyword evidence="12 19" id="KW-0547">Nucleotide-binding</keyword>
<evidence type="ECO:0000256" key="14">
    <source>
        <dbReference type="ARBA" id="ARBA00022840"/>
    </source>
</evidence>
<feature type="binding site" evidence="19">
    <location>
        <position position="70"/>
    </location>
    <ligand>
        <name>GTP</name>
        <dbReference type="ChEBI" id="CHEBI:37565"/>
    </ligand>
</feature>
<comment type="function">
    <text evidence="4">Catalyzes ATP-dependent phosphorylation of adenosylcobinamide and addition of GMP to adenosylcobinamide phosphate.</text>
</comment>